<dbReference type="PANTHER" id="PTHR43087">
    <property type="entry name" value="LYSINE/ARGININE/ORNITHINE TRANSPORT SYSTEM KINASE"/>
    <property type="match status" value="1"/>
</dbReference>
<keyword evidence="2" id="KW-0547">Nucleotide-binding</keyword>
<dbReference type="GO" id="GO:0005525">
    <property type="term" value="F:GTP binding"/>
    <property type="evidence" value="ECO:0007669"/>
    <property type="project" value="UniProtKB-KW"/>
</dbReference>
<name>A0A3B0UX73_9ZZZZ</name>
<evidence type="ECO:0000256" key="2">
    <source>
        <dbReference type="ARBA" id="ARBA00022741"/>
    </source>
</evidence>
<dbReference type="GO" id="GO:0003924">
    <property type="term" value="F:GTPase activity"/>
    <property type="evidence" value="ECO:0007669"/>
    <property type="project" value="InterPro"/>
</dbReference>
<protein>
    <submittedName>
        <fullName evidence="7">Putative periplasmic protein kinase ArgK and related GTPases of G3E family</fullName>
    </submittedName>
</protein>
<feature type="domain" description="AAA+ ATPase" evidence="6">
    <location>
        <begin position="43"/>
        <end position="194"/>
    </location>
</feature>
<comment type="similarity">
    <text evidence="1">Belongs to the SIMIBI class G3E GTPase family. ArgK/MeaB subfamily.</text>
</comment>
<gene>
    <name evidence="7" type="ORF">MNBD_CHLOROFLEXI01-2715</name>
</gene>
<evidence type="ECO:0000256" key="5">
    <source>
        <dbReference type="ARBA" id="ARBA00023186"/>
    </source>
</evidence>
<evidence type="ECO:0000256" key="4">
    <source>
        <dbReference type="ARBA" id="ARBA00023134"/>
    </source>
</evidence>
<dbReference type="SMART" id="SM00382">
    <property type="entry name" value="AAA"/>
    <property type="match status" value="1"/>
</dbReference>
<keyword evidence="7" id="KW-0808">Transferase</keyword>
<accession>A0A3B0UX73</accession>
<sequence>MKALLEQVRQGKIRAIARMITRVENSPAAAEKAIQALYPLTGRAHVVGITGSPGAGKSTVVNALVKTLRQKDAKVGIIAVDPSSPFTGGALLGDRVRMRDLSGDSGVFIRSMASRGRLGGLAQTTAVVIKILDAAGFDFVLVETVGAGQAEVDIANAAQTTIVVEAPGMGDEIQSIKAGILEIADILLVNKADRPGADRTVHALKMMLHLGPVGGTRHHGRILSTPEPVQNGNNPANGWNIPVLEAVATEGKGMTLLAETIDEHMVHLRQSGDWLKREKARCWREIELLLQQRFMSRFQAAVEDDEREELLTAVAERKVDPYTAVHQLLSKS</sequence>
<dbReference type="EMBL" id="UOEU01000446">
    <property type="protein sequence ID" value="VAW33390.1"/>
    <property type="molecule type" value="Genomic_DNA"/>
</dbReference>
<reference evidence="7" key="1">
    <citation type="submission" date="2018-06" db="EMBL/GenBank/DDBJ databases">
        <authorList>
            <person name="Zhirakovskaya E."/>
        </authorList>
    </citation>
    <scope>NUCLEOTIDE SEQUENCE</scope>
</reference>
<evidence type="ECO:0000256" key="1">
    <source>
        <dbReference type="ARBA" id="ARBA00009625"/>
    </source>
</evidence>
<dbReference type="PANTHER" id="PTHR43087:SF1">
    <property type="entry name" value="LAO_AO TRANSPORT SYSTEM ATPASE"/>
    <property type="match status" value="1"/>
</dbReference>
<dbReference type="InterPro" id="IPR003593">
    <property type="entry name" value="AAA+_ATPase"/>
</dbReference>
<dbReference type="GO" id="GO:0016301">
    <property type="term" value="F:kinase activity"/>
    <property type="evidence" value="ECO:0007669"/>
    <property type="project" value="UniProtKB-KW"/>
</dbReference>
<dbReference type="InterPro" id="IPR052040">
    <property type="entry name" value="GTPase/Isobutyryl-CoA_mutase"/>
</dbReference>
<dbReference type="SUPFAM" id="SSF52540">
    <property type="entry name" value="P-loop containing nucleoside triphosphate hydrolases"/>
    <property type="match status" value="1"/>
</dbReference>
<dbReference type="Pfam" id="PF03308">
    <property type="entry name" value="MeaB"/>
    <property type="match status" value="1"/>
</dbReference>
<evidence type="ECO:0000259" key="6">
    <source>
        <dbReference type="SMART" id="SM00382"/>
    </source>
</evidence>
<dbReference type="InterPro" id="IPR027417">
    <property type="entry name" value="P-loop_NTPase"/>
</dbReference>
<dbReference type="CDD" id="cd03114">
    <property type="entry name" value="MMAA-like"/>
    <property type="match status" value="1"/>
</dbReference>
<dbReference type="InterPro" id="IPR005129">
    <property type="entry name" value="GTPase_ArgK"/>
</dbReference>
<proteinExistence type="inferred from homology"/>
<keyword evidence="4" id="KW-0342">GTP-binding</keyword>
<keyword evidence="5" id="KW-0143">Chaperone</keyword>
<keyword evidence="7" id="KW-0418">Kinase</keyword>
<organism evidence="7">
    <name type="scientific">hydrothermal vent metagenome</name>
    <dbReference type="NCBI Taxonomy" id="652676"/>
    <lineage>
        <taxon>unclassified sequences</taxon>
        <taxon>metagenomes</taxon>
        <taxon>ecological metagenomes</taxon>
    </lineage>
</organism>
<dbReference type="NCBIfam" id="TIGR00750">
    <property type="entry name" value="lao"/>
    <property type="match status" value="1"/>
</dbReference>
<dbReference type="Gene3D" id="3.40.50.300">
    <property type="entry name" value="P-loop containing nucleotide triphosphate hydrolases"/>
    <property type="match status" value="1"/>
</dbReference>
<evidence type="ECO:0000313" key="7">
    <source>
        <dbReference type="EMBL" id="VAW33390.1"/>
    </source>
</evidence>
<keyword evidence="3" id="KW-0378">Hydrolase</keyword>
<dbReference type="AlphaFoldDB" id="A0A3B0UX73"/>
<evidence type="ECO:0000256" key="3">
    <source>
        <dbReference type="ARBA" id="ARBA00022801"/>
    </source>
</evidence>